<evidence type="ECO:0000313" key="7">
    <source>
        <dbReference type="Proteomes" id="UP000593567"/>
    </source>
</evidence>
<dbReference type="AlphaFoldDB" id="A0A7J7KLQ6"/>
<keyword evidence="7" id="KW-1185">Reference proteome</keyword>
<sequence length="85" mass="9715">MLLSLIEKSSSCLRTCLFATRASFTPFLSPSAQPQSQVRGAKRMTFRPNAWKRLQKHGLEKRLSTPAGRAVLWRRVLKGRHNLHT</sequence>
<gene>
    <name evidence="6" type="ORF">EB796_002961</name>
</gene>
<dbReference type="OrthoDB" id="431691at2759"/>
<keyword evidence="3" id="KW-0687">Ribonucleoprotein</keyword>
<evidence type="ECO:0000313" key="6">
    <source>
        <dbReference type="EMBL" id="KAF6038736.1"/>
    </source>
</evidence>
<evidence type="ECO:0000256" key="1">
    <source>
        <dbReference type="ARBA" id="ARBA00010111"/>
    </source>
</evidence>
<dbReference type="EMBL" id="VXIV02000365">
    <property type="protein sequence ID" value="KAF6038736.1"/>
    <property type="molecule type" value="Genomic_DNA"/>
</dbReference>
<protein>
    <recommendedName>
        <fullName evidence="4">Large ribosomal subunit protein bL34m</fullName>
    </recommendedName>
    <alternativeName>
        <fullName evidence="5">39S ribosomal protein L34, mitochondrial</fullName>
    </alternativeName>
</protein>
<keyword evidence="2" id="KW-0689">Ribosomal protein</keyword>
<dbReference type="InterPro" id="IPR000271">
    <property type="entry name" value="Ribosomal_bL34"/>
</dbReference>
<evidence type="ECO:0000256" key="3">
    <source>
        <dbReference type="ARBA" id="ARBA00023274"/>
    </source>
</evidence>
<dbReference type="PANTHER" id="PTHR14503:SF4">
    <property type="entry name" value="LARGE RIBOSOMAL SUBUNIT PROTEIN BL34M"/>
    <property type="match status" value="1"/>
</dbReference>
<dbReference type="Pfam" id="PF00468">
    <property type="entry name" value="Ribosomal_L34"/>
    <property type="match status" value="1"/>
</dbReference>
<dbReference type="Proteomes" id="UP000593567">
    <property type="component" value="Unassembled WGS sequence"/>
</dbReference>
<comment type="caution">
    <text evidence="6">The sequence shown here is derived from an EMBL/GenBank/DDBJ whole genome shotgun (WGS) entry which is preliminary data.</text>
</comment>
<comment type="similarity">
    <text evidence="1">Belongs to the bacterial ribosomal protein bL34 family.</text>
</comment>
<accession>A0A7J7KLQ6</accession>
<proteinExistence type="inferred from homology"/>
<dbReference type="GO" id="GO:0003735">
    <property type="term" value="F:structural constituent of ribosome"/>
    <property type="evidence" value="ECO:0007669"/>
    <property type="project" value="InterPro"/>
</dbReference>
<evidence type="ECO:0000256" key="2">
    <source>
        <dbReference type="ARBA" id="ARBA00022980"/>
    </source>
</evidence>
<reference evidence="6" key="1">
    <citation type="submission" date="2020-06" db="EMBL/GenBank/DDBJ databases">
        <title>Draft genome of Bugula neritina, a colonial animal packing powerful symbionts and potential medicines.</title>
        <authorList>
            <person name="Rayko M."/>
        </authorList>
    </citation>
    <scope>NUCLEOTIDE SEQUENCE [LARGE SCALE GENOMIC DNA]</scope>
    <source>
        <strain evidence="6">Kwan_BN1</strain>
    </source>
</reference>
<dbReference type="GO" id="GO:0005762">
    <property type="term" value="C:mitochondrial large ribosomal subunit"/>
    <property type="evidence" value="ECO:0007669"/>
    <property type="project" value="TreeGrafter"/>
</dbReference>
<dbReference type="GO" id="GO:0006412">
    <property type="term" value="P:translation"/>
    <property type="evidence" value="ECO:0007669"/>
    <property type="project" value="InterPro"/>
</dbReference>
<dbReference type="Gene3D" id="1.10.287.3980">
    <property type="match status" value="1"/>
</dbReference>
<evidence type="ECO:0000256" key="5">
    <source>
        <dbReference type="ARBA" id="ARBA00035434"/>
    </source>
</evidence>
<evidence type="ECO:0000256" key="4">
    <source>
        <dbReference type="ARBA" id="ARBA00035274"/>
    </source>
</evidence>
<organism evidence="6 7">
    <name type="scientific">Bugula neritina</name>
    <name type="common">Brown bryozoan</name>
    <name type="synonym">Sertularia neritina</name>
    <dbReference type="NCBI Taxonomy" id="10212"/>
    <lineage>
        <taxon>Eukaryota</taxon>
        <taxon>Metazoa</taxon>
        <taxon>Spiralia</taxon>
        <taxon>Lophotrochozoa</taxon>
        <taxon>Bryozoa</taxon>
        <taxon>Gymnolaemata</taxon>
        <taxon>Cheilostomatida</taxon>
        <taxon>Flustrina</taxon>
        <taxon>Buguloidea</taxon>
        <taxon>Bugulidae</taxon>
        <taxon>Bugula</taxon>
    </lineage>
</organism>
<name>A0A7J7KLQ6_BUGNE</name>
<dbReference type="PANTHER" id="PTHR14503">
    <property type="entry name" value="MITOCHONDRIAL RIBOSOMAL PROTEIN 34 FAMILY MEMBER"/>
    <property type="match status" value="1"/>
</dbReference>